<dbReference type="EMBL" id="VIWY01000004">
    <property type="protein sequence ID" value="TWG14011.1"/>
    <property type="molecule type" value="Genomic_DNA"/>
</dbReference>
<keyword evidence="2" id="KW-1185">Reference proteome</keyword>
<gene>
    <name evidence="1" type="ORF">FHX34_104304</name>
</gene>
<reference evidence="1 2" key="1">
    <citation type="submission" date="2019-06" db="EMBL/GenBank/DDBJ databases">
        <title>Sequencing the genomes of 1000 actinobacteria strains.</title>
        <authorList>
            <person name="Klenk H.-P."/>
        </authorList>
    </citation>
    <scope>NUCLEOTIDE SEQUENCE [LARGE SCALE GENOMIC DNA]</scope>
    <source>
        <strain evidence="1 2">DSM 43866</strain>
    </source>
</reference>
<dbReference type="AlphaFoldDB" id="A0A561VQZ0"/>
<evidence type="ECO:0000313" key="2">
    <source>
        <dbReference type="Proteomes" id="UP000320239"/>
    </source>
</evidence>
<proteinExistence type="predicted"/>
<comment type="caution">
    <text evidence="1">The sequence shown here is derived from an EMBL/GenBank/DDBJ whole genome shotgun (WGS) entry which is preliminary data.</text>
</comment>
<accession>A0A561VQZ0</accession>
<sequence>MTVNLPETPCHDVAMDDQLDRLGVQLSEARRLAKAGSIPRARLALLLVDNAAETLLRLSAATYLSHADMNASIVRSIERLTLQTPDSQALLKKHLPKVVSKTRRKKIDRDFNALTDYVFEHDDWPLDTEMATCIKILHRYRNDAYHKDKVRPDVINSAVVIYFYLVAHLLRHRESVVWLIDAPPPGVLELLGVEDLPDDGDLIRSHSSNRYGQLMADRILHDFIPDHTDISGALSNHMLGRLRGIDRNLKEIADFHDFPFRHPEFALRLVQCTEEEWHSNTPPDDFWARRNPITPATLTDWQKAAGELRRVTDALEALRTFADQEAAIVTFEERASELAMRVDQQIQHDIDLARGK</sequence>
<evidence type="ECO:0000313" key="1">
    <source>
        <dbReference type="EMBL" id="TWG14011.1"/>
    </source>
</evidence>
<name>A0A561VQZ0_ACTTI</name>
<organism evidence="1 2">
    <name type="scientific">Actinoplanes teichomyceticus</name>
    <dbReference type="NCBI Taxonomy" id="1867"/>
    <lineage>
        <taxon>Bacteria</taxon>
        <taxon>Bacillati</taxon>
        <taxon>Actinomycetota</taxon>
        <taxon>Actinomycetes</taxon>
        <taxon>Micromonosporales</taxon>
        <taxon>Micromonosporaceae</taxon>
        <taxon>Actinoplanes</taxon>
    </lineage>
</organism>
<dbReference type="Proteomes" id="UP000320239">
    <property type="component" value="Unassembled WGS sequence"/>
</dbReference>
<protein>
    <submittedName>
        <fullName evidence="1">Uncharacterized protein</fullName>
    </submittedName>
</protein>